<dbReference type="InterPro" id="IPR036271">
    <property type="entry name" value="Tet_transcr_reg_TetR-rel_C_sf"/>
</dbReference>
<dbReference type="Pfam" id="PF00440">
    <property type="entry name" value="TetR_N"/>
    <property type="match status" value="1"/>
</dbReference>
<dbReference type="PANTHER" id="PTHR30328:SF54">
    <property type="entry name" value="HTH-TYPE TRANSCRIPTIONAL REPRESSOR SCO4008"/>
    <property type="match status" value="1"/>
</dbReference>
<evidence type="ECO:0000256" key="1">
    <source>
        <dbReference type="ARBA" id="ARBA00023125"/>
    </source>
</evidence>
<evidence type="ECO:0000256" key="2">
    <source>
        <dbReference type="PROSITE-ProRule" id="PRU00335"/>
    </source>
</evidence>
<feature type="domain" description="HTH tetR-type" evidence="3">
    <location>
        <begin position="8"/>
        <end position="68"/>
    </location>
</feature>
<dbReference type="Pfam" id="PF17926">
    <property type="entry name" value="TetR_C_21"/>
    <property type="match status" value="1"/>
</dbReference>
<organism evidence="4 5">
    <name type="scientific">Streptomyces ochraceiscleroticus</name>
    <dbReference type="NCBI Taxonomy" id="47761"/>
    <lineage>
        <taxon>Bacteria</taxon>
        <taxon>Bacillati</taxon>
        <taxon>Actinomycetota</taxon>
        <taxon>Actinomycetes</taxon>
        <taxon>Kitasatosporales</taxon>
        <taxon>Streptomycetaceae</taxon>
        <taxon>Streptomyces</taxon>
    </lineage>
</organism>
<dbReference type="Proteomes" id="UP001596139">
    <property type="component" value="Unassembled WGS sequence"/>
</dbReference>
<dbReference type="InterPro" id="IPR041467">
    <property type="entry name" value="Sco4008_C"/>
</dbReference>
<dbReference type="InterPro" id="IPR001647">
    <property type="entry name" value="HTH_TetR"/>
</dbReference>
<dbReference type="SUPFAM" id="SSF48498">
    <property type="entry name" value="Tetracyclin repressor-like, C-terminal domain"/>
    <property type="match status" value="1"/>
</dbReference>
<dbReference type="Gene3D" id="1.10.357.10">
    <property type="entry name" value="Tetracycline Repressor, domain 2"/>
    <property type="match status" value="1"/>
</dbReference>
<dbReference type="InterPro" id="IPR009057">
    <property type="entry name" value="Homeodomain-like_sf"/>
</dbReference>
<dbReference type="SUPFAM" id="SSF46689">
    <property type="entry name" value="Homeodomain-like"/>
    <property type="match status" value="1"/>
</dbReference>
<reference evidence="5" key="1">
    <citation type="journal article" date="2019" name="Int. J. Syst. Evol. Microbiol.">
        <title>The Global Catalogue of Microorganisms (GCM) 10K type strain sequencing project: providing services to taxonomists for standard genome sequencing and annotation.</title>
        <authorList>
            <consortium name="The Broad Institute Genomics Platform"/>
            <consortium name="The Broad Institute Genome Sequencing Center for Infectious Disease"/>
            <person name="Wu L."/>
            <person name="Ma J."/>
        </authorList>
    </citation>
    <scope>NUCLEOTIDE SEQUENCE [LARGE SCALE GENOMIC DNA]</scope>
    <source>
        <strain evidence="5">CGMCC 1.15180</strain>
    </source>
</reference>
<keyword evidence="5" id="KW-1185">Reference proteome</keyword>
<protein>
    <submittedName>
        <fullName evidence="4">TetR family transcriptional regulator</fullName>
    </submittedName>
</protein>
<comment type="caution">
    <text evidence="4">The sequence shown here is derived from an EMBL/GenBank/DDBJ whole genome shotgun (WGS) entry which is preliminary data.</text>
</comment>
<name>A0ABW1MM71_9ACTN</name>
<dbReference type="EMBL" id="JBHSPX010000006">
    <property type="protein sequence ID" value="MFC6064864.1"/>
    <property type="molecule type" value="Genomic_DNA"/>
</dbReference>
<proteinExistence type="predicted"/>
<evidence type="ECO:0000259" key="3">
    <source>
        <dbReference type="PROSITE" id="PS50977"/>
    </source>
</evidence>
<accession>A0ABW1MM71</accession>
<keyword evidence="1 2" id="KW-0238">DNA-binding</keyword>
<dbReference type="PANTHER" id="PTHR30328">
    <property type="entry name" value="TRANSCRIPTIONAL REPRESSOR"/>
    <property type="match status" value="1"/>
</dbReference>
<evidence type="ECO:0000313" key="5">
    <source>
        <dbReference type="Proteomes" id="UP001596139"/>
    </source>
</evidence>
<feature type="DNA-binding region" description="H-T-H motif" evidence="2">
    <location>
        <begin position="31"/>
        <end position="50"/>
    </location>
</feature>
<dbReference type="RefSeq" id="WP_031049683.1">
    <property type="nucleotide sequence ID" value="NZ_JBHSPX010000006.1"/>
</dbReference>
<dbReference type="PROSITE" id="PS50977">
    <property type="entry name" value="HTH_TETR_2"/>
    <property type="match status" value="1"/>
</dbReference>
<sequence>MTGTRDPAATKARIFEAAAAEFAAYGIAGARIDRIAREAKANKQLIYAYFGNKSELFAQVLETRLVDLARDMPIDADDPDAWVDRLLEYHDTHPQLLRLLLWEGLEYGTGPLPREDERTSHYDRKAEAFADAQRRGAIDTTLPPRDLAFILLGVAAWYAAMPQMRKILVGDTDEARARLRESIGTAVRRIISKP</sequence>
<gene>
    <name evidence="4" type="ORF">ACFP4F_20265</name>
</gene>
<evidence type="ECO:0000313" key="4">
    <source>
        <dbReference type="EMBL" id="MFC6064864.1"/>
    </source>
</evidence>
<dbReference type="PRINTS" id="PR00455">
    <property type="entry name" value="HTHTETR"/>
</dbReference>
<dbReference type="InterPro" id="IPR050109">
    <property type="entry name" value="HTH-type_TetR-like_transc_reg"/>
</dbReference>